<feature type="domain" description="Glutamyl/glutaminyl-tRNA synthetase class Ib catalytic" evidence="9">
    <location>
        <begin position="22"/>
        <end position="340"/>
    </location>
</feature>
<evidence type="ECO:0000259" key="9">
    <source>
        <dbReference type="Pfam" id="PF00749"/>
    </source>
</evidence>
<comment type="catalytic activity">
    <reaction evidence="8">
        <text>tRNA(Glu) + L-glutamate + ATP = L-glutamyl-tRNA(Glu) + AMP + diphosphate</text>
        <dbReference type="Rhea" id="RHEA:23540"/>
        <dbReference type="Rhea" id="RHEA-COMP:9663"/>
        <dbReference type="Rhea" id="RHEA-COMP:9680"/>
        <dbReference type="ChEBI" id="CHEBI:29985"/>
        <dbReference type="ChEBI" id="CHEBI:30616"/>
        <dbReference type="ChEBI" id="CHEBI:33019"/>
        <dbReference type="ChEBI" id="CHEBI:78442"/>
        <dbReference type="ChEBI" id="CHEBI:78520"/>
        <dbReference type="ChEBI" id="CHEBI:456215"/>
        <dbReference type="EC" id="6.1.1.17"/>
    </reaction>
</comment>
<keyword evidence="4 8" id="KW-0547">Nucleotide-binding</keyword>
<dbReference type="GO" id="GO:0006424">
    <property type="term" value="P:glutamyl-tRNA aminoacylation"/>
    <property type="evidence" value="ECO:0007669"/>
    <property type="project" value="UniProtKB-UniRule"/>
</dbReference>
<dbReference type="PRINTS" id="PR00987">
    <property type="entry name" value="TRNASYNTHGLU"/>
</dbReference>
<comment type="function">
    <text evidence="8">Catalyzes the attachment of glutamate to tRNA(Glu) in a two-step reaction: glutamate is first activated by ATP to form Glu-AMP and then transferred to the acceptor end of tRNA(Glu).</text>
</comment>
<feature type="binding site" evidence="8">
    <location>
        <position position="126"/>
    </location>
    <ligand>
        <name>Zn(2+)</name>
        <dbReference type="ChEBI" id="CHEBI:29105"/>
    </ligand>
</feature>
<evidence type="ECO:0000256" key="8">
    <source>
        <dbReference type="HAMAP-Rule" id="MF_00022"/>
    </source>
</evidence>
<protein>
    <recommendedName>
        <fullName evidence="8">Glutamate--tRNA ligase</fullName>
        <ecNumber evidence="8">6.1.1.17</ecNumber>
    </recommendedName>
    <alternativeName>
        <fullName evidence="8">Glutamyl-tRNA synthetase</fullName>
        <shortName evidence="8">GluRS</shortName>
    </alternativeName>
</protein>
<keyword evidence="6 8" id="KW-0648">Protein biosynthesis</keyword>
<dbReference type="InterPro" id="IPR001412">
    <property type="entry name" value="aa-tRNA-synth_I_CS"/>
</dbReference>
<dbReference type="InterPro" id="IPR049940">
    <property type="entry name" value="GluQ/Sye"/>
</dbReference>
<dbReference type="GO" id="GO:0000049">
    <property type="term" value="F:tRNA binding"/>
    <property type="evidence" value="ECO:0007669"/>
    <property type="project" value="InterPro"/>
</dbReference>
<proteinExistence type="inferred from homology"/>
<dbReference type="SUPFAM" id="SSF52374">
    <property type="entry name" value="Nucleotidylyl transferase"/>
    <property type="match status" value="1"/>
</dbReference>
<comment type="cofactor">
    <cofactor evidence="8">
        <name>Zn(2+)</name>
        <dbReference type="ChEBI" id="CHEBI:29105"/>
    </cofactor>
    <text evidence="8">Binds 1 zinc ion per subunit.</text>
</comment>
<dbReference type="Pfam" id="PF19269">
    <property type="entry name" value="Anticodon_2"/>
    <property type="match status" value="1"/>
</dbReference>
<dbReference type="InterPro" id="IPR020752">
    <property type="entry name" value="Glu-tRNA-synth_I_codon-bd_sub1"/>
</dbReference>
<dbReference type="InterPro" id="IPR014729">
    <property type="entry name" value="Rossmann-like_a/b/a_fold"/>
</dbReference>
<keyword evidence="8" id="KW-0479">Metal-binding</keyword>
<evidence type="ECO:0000259" key="10">
    <source>
        <dbReference type="Pfam" id="PF19269"/>
    </source>
</evidence>
<dbReference type="GO" id="GO:0008270">
    <property type="term" value="F:zinc ion binding"/>
    <property type="evidence" value="ECO:0007669"/>
    <property type="project" value="UniProtKB-UniRule"/>
</dbReference>
<dbReference type="HAMAP" id="MF_00022">
    <property type="entry name" value="Glu_tRNA_synth_type1"/>
    <property type="match status" value="1"/>
</dbReference>
<feature type="binding site" evidence="8">
    <location>
        <position position="277"/>
    </location>
    <ligand>
        <name>ATP</name>
        <dbReference type="ChEBI" id="CHEBI:30616"/>
    </ligand>
</feature>
<dbReference type="Proteomes" id="UP000435304">
    <property type="component" value="Unassembled WGS sequence"/>
</dbReference>
<evidence type="ECO:0000256" key="2">
    <source>
        <dbReference type="ARBA" id="ARBA00022490"/>
    </source>
</evidence>
<dbReference type="PROSITE" id="PS00178">
    <property type="entry name" value="AA_TRNA_LIGASE_I"/>
    <property type="match status" value="1"/>
</dbReference>
<dbReference type="Gene3D" id="1.10.10.350">
    <property type="match status" value="1"/>
</dbReference>
<evidence type="ECO:0000256" key="5">
    <source>
        <dbReference type="ARBA" id="ARBA00022840"/>
    </source>
</evidence>
<dbReference type="InterPro" id="IPR008925">
    <property type="entry name" value="aa_tRNA-synth_I_cd-bd_sf"/>
</dbReference>
<organism evidence="11 12">
    <name type="scientific">Auraticoccus cholistanensis</name>
    <dbReference type="NCBI Taxonomy" id="2656650"/>
    <lineage>
        <taxon>Bacteria</taxon>
        <taxon>Bacillati</taxon>
        <taxon>Actinomycetota</taxon>
        <taxon>Actinomycetes</taxon>
        <taxon>Propionibacteriales</taxon>
        <taxon>Propionibacteriaceae</taxon>
        <taxon>Auraticoccus</taxon>
    </lineage>
</organism>
<dbReference type="Gene3D" id="3.40.50.620">
    <property type="entry name" value="HUPs"/>
    <property type="match status" value="1"/>
</dbReference>
<keyword evidence="5 8" id="KW-0067">ATP-binding</keyword>
<dbReference type="InterPro" id="IPR000924">
    <property type="entry name" value="Glu/Gln-tRNA-synth"/>
</dbReference>
<keyword evidence="3 8" id="KW-0436">Ligase</keyword>
<comment type="subcellular location">
    <subcellularLocation>
        <location evidence="8">Cytoplasm</location>
    </subcellularLocation>
</comment>
<dbReference type="InterPro" id="IPR033910">
    <property type="entry name" value="GluRS_core"/>
</dbReference>
<reference evidence="11 12" key="1">
    <citation type="submission" date="2019-12" db="EMBL/GenBank/DDBJ databases">
        <title>Auraticoccus cholistani sp. nov., an actinomycete isolated from soil of Cholistan desert.</title>
        <authorList>
            <person name="Cheema M.T."/>
        </authorList>
    </citation>
    <scope>NUCLEOTIDE SEQUENCE [LARGE SCALE GENOMIC DNA]</scope>
    <source>
        <strain evidence="11 12">F435</strain>
    </source>
</reference>
<evidence type="ECO:0000256" key="7">
    <source>
        <dbReference type="ARBA" id="ARBA00023146"/>
    </source>
</evidence>
<evidence type="ECO:0000256" key="4">
    <source>
        <dbReference type="ARBA" id="ARBA00022741"/>
    </source>
</evidence>
<evidence type="ECO:0000256" key="3">
    <source>
        <dbReference type="ARBA" id="ARBA00022598"/>
    </source>
</evidence>
<gene>
    <name evidence="8" type="primary">gltX</name>
    <name evidence="11" type="ORF">GC722_06310</name>
</gene>
<comment type="subunit">
    <text evidence="8">Monomer.</text>
</comment>
<keyword evidence="8" id="KW-0862">Zinc</keyword>
<dbReference type="InterPro" id="IPR004527">
    <property type="entry name" value="Glu-tRNA-ligase_bac/mito"/>
</dbReference>
<dbReference type="Pfam" id="PF00749">
    <property type="entry name" value="tRNA-synt_1c"/>
    <property type="match status" value="1"/>
</dbReference>
<dbReference type="NCBIfam" id="TIGR00464">
    <property type="entry name" value="gltX_bact"/>
    <property type="match status" value="1"/>
</dbReference>
<dbReference type="GO" id="GO:0005829">
    <property type="term" value="C:cytosol"/>
    <property type="evidence" value="ECO:0007669"/>
    <property type="project" value="TreeGrafter"/>
</dbReference>
<dbReference type="GO" id="GO:0005524">
    <property type="term" value="F:ATP binding"/>
    <property type="evidence" value="ECO:0007669"/>
    <property type="project" value="UniProtKB-UniRule"/>
</dbReference>
<feature type="short sequence motif" description="'HIGH' region" evidence="8">
    <location>
        <begin position="29"/>
        <end position="39"/>
    </location>
</feature>
<feature type="domain" description="Aminoacyl-tRNA synthetase class I anticodon-binding" evidence="10">
    <location>
        <begin position="356"/>
        <end position="506"/>
    </location>
</feature>
<dbReference type="EC" id="6.1.1.17" evidence="8"/>
<dbReference type="InterPro" id="IPR045462">
    <property type="entry name" value="aa-tRNA-synth_I_cd-bd"/>
</dbReference>
<evidence type="ECO:0000313" key="11">
    <source>
        <dbReference type="EMBL" id="MVA75640.1"/>
    </source>
</evidence>
<feature type="binding site" evidence="8">
    <location>
        <position position="154"/>
    </location>
    <ligand>
        <name>Zn(2+)</name>
        <dbReference type="ChEBI" id="CHEBI:29105"/>
    </ligand>
</feature>
<keyword evidence="2 8" id="KW-0963">Cytoplasm</keyword>
<dbReference type="Gene3D" id="1.10.8.70">
    <property type="entry name" value="Glutamate-tRNA synthetase, class I, anticodon-binding domain 1"/>
    <property type="match status" value="1"/>
</dbReference>
<comment type="caution">
    <text evidence="11">The sequence shown here is derived from an EMBL/GenBank/DDBJ whole genome shotgun (WGS) entry which is preliminary data.</text>
</comment>
<evidence type="ECO:0000313" key="12">
    <source>
        <dbReference type="Proteomes" id="UP000435304"/>
    </source>
</evidence>
<accession>A0A6A9V0M2</accession>
<keyword evidence="12" id="KW-1185">Reference proteome</keyword>
<keyword evidence="7 8" id="KW-0030">Aminoacyl-tRNA synthetase</keyword>
<comment type="similarity">
    <text evidence="1 8">Belongs to the class-I aminoacyl-tRNA synthetase family. Glutamate--tRNA ligase type 1 subfamily.</text>
</comment>
<dbReference type="InterPro" id="IPR020058">
    <property type="entry name" value="Glu/Gln-tRNA-synth_Ib_cat-dom"/>
</dbReference>
<dbReference type="SUPFAM" id="SSF48163">
    <property type="entry name" value="An anticodon-binding domain of class I aminoacyl-tRNA synthetases"/>
    <property type="match status" value="1"/>
</dbReference>
<evidence type="ECO:0000256" key="1">
    <source>
        <dbReference type="ARBA" id="ARBA00007894"/>
    </source>
</evidence>
<dbReference type="GO" id="GO:0004818">
    <property type="term" value="F:glutamate-tRNA ligase activity"/>
    <property type="evidence" value="ECO:0007669"/>
    <property type="project" value="UniProtKB-UniRule"/>
</dbReference>
<evidence type="ECO:0000256" key="6">
    <source>
        <dbReference type="ARBA" id="ARBA00022917"/>
    </source>
</evidence>
<dbReference type="AlphaFoldDB" id="A0A6A9V0M2"/>
<name>A0A6A9V0M2_9ACTN</name>
<dbReference type="EMBL" id="WPCU01000005">
    <property type="protein sequence ID" value="MVA75640.1"/>
    <property type="molecule type" value="Genomic_DNA"/>
</dbReference>
<dbReference type="CDD" id="cd00808">
    <property type="entry name" value="GluRS_core"/>
    <property type="match status" value="1"/>
</dbReference>
<dbReference type="InterPro" id="IPR020751">
    <property type="entry name" value="aa-tRNA-synth_I_codon-bd_sub2"/>
</dbReference>
<dbReference type="PANTHER" id="PTHR43311">
    <property type="entry name" value="GLUTAMATE--TRNA LIGASE"/>
    <property type="match status" value="1"/>
</dbReference>
<dbReference type="PANTHER" id="PTHR43311:SF2">
    <property type="entry name" value="GLUTAMATE--TRNA LIGASE, MITOCHONDRIAL-RELATED"/>
    <property type="match status" value="1"/>
</dbReference>
<dbReference type="RefSeq" id="WP_331714452.1">
    <property type="nucleotide sequence ID" value="NZ_WPCU01000005.1"/>
</dbReference>
<feature type="binding site" evidence="8">
    <location>
        <position position="152"/>
    </location>
    <ligand>
        <name>Zn(2+)</name>
        <dbReference type="ChEBI" id="CHEBI:29105"/>
    </ligand>
</feature>
<feature type="short sequence motif" description="'KMSKS' region" evidence="8">
    <location>
        <begin position="274"/>
        <end position="278"/>
    </location>
</feature>
<feature type="binding site" evidence="8">
    <location>
        <position position="128"/>
    </location>
    <ligand>
        <name>Zn(2+)</name>
        <dbReference type="ChEBI" id="CHEBI:29105"/>
    </ligand>
</feature>
<sequence length="526" mass="56940">MTQTPDGAGAADPVLGDLAPSQVRVRFPPSPTGNLHVGNVRSALFNYAFARHHGGTFVLRIEDTDAARSTEESYRGVLESLRWLGLDWDEGPEKGGPHEPYLQSQRGHLYRDVVERLLASGHAYRCYCTKEEQDAREAARPKGGPSGYDGHCRELTAEQVAGFEAEGRSPVVRVRVPDGEIGFDDLVRGRVSFDGAHVPDYVVVRANGDPLYTLVNPVDDALMGITHVLRGEDLLSSTPRQIVLYRALAELGVGPGRTPRFGHLPIVMGEGNRRLSKRDAGSGLAEYRERGFLPEGLLNYLALLGWGIAEDRDVFTLAEMVAAFDIRKVNANPARFDPKKAEAINAEHIRMLTDAELTRHLVPFLAGAGLVGQPPAPEQQARLEAVVPLVRERMTTLSEIVAMAGFLFTADEDLQIDPGAGLGAKPDDVHVLRAAIGVLAELADWRHEEIQAALREALVDGLGIKPKFAFAPVRVAITGRKVSPPLFESMELLGRTSSLLRLQSALASLQHPDAPPAAGPDGPGPV</sequence>
<dbReference type="FunFam" id="3.40.50.620:FF:000149">
    <property type="entry name" value="Glutamate--tRNA ligase"/>
    <property type="match status" value="1"/>
</dbReference>